<evidence type="ECO:0008006" key="5">
    <source>
        <dbReference type="Google" id="ProtNLM"/>
    </source>
</evidence>
<keyword evidence="1" id="KW-0812">Transmembrane</keyword>
<reference evidence="3 4" key="1">
    <citation type="submission" date="2019-05" db="EMBL/GenBank/DDBJ databases">
        <title>Marivita sp. nov. isolated from sea sediment.</title>
        <authorList>
            <person name="Kim W."/>
        </authorList>
    </citation>
    <scope>NUCLEOTIDE SEQUENCE [LARGE SCALE GENOMIC DNA]</scope>
    <source>
        <strain evidence="3 4">CAU 1492</strain>
    </source>
</reference>
<keyword evidence="2" id="KW-0732">Signal</keyword>
<sequence>MRYLAVLLAALPSMALAQGWGNVAKQAEPKGFSWTDPLFGGTWMAWTAATAAVFIGIFGAMAVLTVIELRRPGGDERRGALGLTTTRGDRLFITLMGAVYIFLAWLGLTDMQLWAPLGLSLLWATFCFWKA</sequence>
<keyword evidence="1" id="KW-1133">Transmembrane helix</keyword>
<keyword evidence="1" id="KW-0472">Membrane</keyword>
<dbReference type="Proteomes" id="UP001191082">
    <property type="component" value="Unassembled WGS sequence"/>
</dbReference>
<evidence type="ECO:0000256" key="2">
    <source>
        <dbReference type="SAM" id="SignalP"/>
    </source>
</evidence>
<feature type="transmembrane region" description="Helical" evidence="1">
    <location>
        <begin position="43"/>
        <end position="67"/>
    </location>
</feature>
<keyword evidence="4" id="KW-1185">Reference proteome</keyword>
<dbReference type="InterPro" id="IPR018678">
    <property type="entry name" value="DUF2160_TM"/>
</dbReference>
<accession>A0ABY2X6N5</accession>
<organism evidence="3 4">
    <name type="scientific">Arenibacterium halophilum</name>
    <dbReference type="NCBI Taxonomy" id="2583821"/>
    <lineage>
        <taxon>Bacteria</taxon>
        <taxon>Pseudomonadati</taxon>
        <taxon>Pseudomonadota</taxon>
        <taxon>Alphaproteobacteria</taxon>
        <taxon>Rhodobacterales</taxon>
        <taxon>Paracoccaceae</taxon>
        <taxon>Arenibacterium</taxon>
    </lineage>
</organism>
<protein>
    <recommendedName>
        <fullName evidence="5">Small integral membrane protein</fullName>
    </recommendedName>
</protein>
<dbReference type="Pfam" id="PF09928">
    <property type="entry name" value="DUF2160"/>
    <property type="match status" value="1"/>
</dbReference>
<evidence type="ECO:0000256" key="1">
    <source>
        <dbReference type="SAM" id="Phobius"/>
    </source>
</evidence>
<feature type="chain" id="PRO_5046957506" description="Small integral membrane protein" evidence="2">
    <location>
        <begin position="18"/>
        <end position="131"/>
    </location>
</feature>
<proteinExistence type="predicted"/>
<feature type="transmembrane region" description="Helical" evidence="1">
    <location>
        <begin position="88"/>
        <end position="107"/>
    </location>
</feature>
<feature type="transmembrane region" description="Helical" evidence="1">
    <location>
        <begin position="113"/>
        <end position="129"/>
    </location>
</feature>
<feature type="signal peptide" evidence="2">
    <location>
        <begin position="1"/>
        <end position="17"/>
    </location>
</feature>
<name>A0ABY2X6N5_9RHOB</name>
<gene>
    <name evidence="3" type="ORF">FGK64_17315</name>
</gene>
<comment type="caution">
    <text evidence="3">The sequence shown here is derived from an EMBL/GenBank/DDBJ whole genome shotgun (WGS) entry which is preliminary data.</text>
</comment>
<dbReference type="EMBL" id="VCPC01000004">
    <property type="protein sequence ID" value="TMV10541.1"/>
    <property type="molecule type" value="Genomic_DNA"/>
</dbReference>
<evidence type="ECO:0000313" key="3">
    <source>
        <dbReference type="EMBL" id="TMV10541.1"/>
    </source>
</evidence>
<evidence type="ECO:0000313" key="4">
    <source>
        <dbReference type="Proteomes" id="UP001191082"/>
    </source>
</evidence>